<evidence type="ECO:0000256" key="4">
    <source>
        <dbReference type="ARBA" id="ARBA00022738"/>
    </source>
</evidence>
<keyword evidence="5" id="KW-0793">Thylakoid</keyword>
<dbReference type="InterPro" id="IPR038255">
    <property type="entry name" value="PBS_linker_sf"/>
</dbReference>
<dbReference type="Pfam" id="PF00427">
    <property type="entry name" value="PBS_linker_poly"/>
    <property type="match status" value="1"/>
</dbReference>
<evidence type="ECO:0000256" key="2">
    <source>
        <dbReference type="ARBA" id="ARBA00022531"/>
    </source>
</evidence>
<keyword evidence="10" id="KW-1185">Reference proteome</keyword>
<evidence type="ECO:0000313" key="10">
    <source>
        <dbReference type="Proteomes" id="UP000625316"/>
    </source>
</evidence>
<evidence type="ECO:0000256" key="5">
    <source>
        <dbReference type="ARBA" id="ARBA00023078"/>
    </source>
</evidence>
<dbReference type="GO" id="GO:0031676">
    <property type="term" value="C:plasma membrane-derived thylakoid membrane"/>
    <property type="evidence" value="ECO:0007669"/>
    <property type="project" value="UniProtKB-SubCell"/>
</dbReference>
<sequence length="272" mass="30077">MQNTLFRPSAVRESRQKFNPEGFDLAAAVRERQAAVAAGQSADVEFKDLDSIPGYKTSAFLASPVEQYSWVQNYQGRAAAAAFPVARFSQPVTLFEAAAGETIEAIIRAAYKQVFGNAHLMDAQRSLTAESRLKDGQLTVRGFVRELAYSAAYRDLFFERCSNLRAIELNFKHLLGRSPDSFQEMSDHIAILVNDGFEAEIDSYIDSAEYAQNFGLDTVPYYVGYATQTGKSNAGYNRILQLMKGQSSSDRSIASTITSSQRSQLQQSLLKG</sequence>
<evidence type="ECO:0000256" key="3">
    <source>
        <dbReference type="ARBA" id="ARBA00022549"/>
    </source>
</evidence>
<comment type="similarity">
    <text evidence="7">Belongs to the phycobilisome linker protein family.</text>
</comment>
<evidence type="ECO:0000313" key="9">
    <source>
        <dbReference type="EMBL" id="MBE9028287.1"/>
    </source>
</evidence>
<feature type="domain" description="PBS-linker" evidence="8">
    <location>
        <begin position="72"/>
        <end position="251"/>
    </location>
</feature>
<keyword evidence="4 7" id="KW-0605">Phycobilisome</keyword>
<dbReference type="EMBL" id="JADEXQ010000002">
    <property type="protein sequence ID" value="MBE9028287.1"/>
    <property type="molecule type" value="Genomic_DNA"/>
</dbReference>
<evidence type="ECO:0000256" key="6">
    <source>
        <dbReference type="ARBA" id="ARBA00023136"/>
    </source>
</evidence>
<dbReference type="PANTHER" id="PTHR34011">
    <property type="entry name" value="PHYCOBILISOME 32.1 KDA LINKER POLYPEPTIDE, PHYCOCYANIN-ASSOCIATED, ROD 2-RELATED"/>
    <property type="match status" value="1"/>
</dbReference>
<proteinExistence type="inferred from homology"/>
<reference evidence="9" key="1">
    <citation type="submission" date="2020-10" db="EMBL/GenBank/DDBJ databases">
        <authorList>
            <person name="Castelo-Branco R."/>
            <person name="Eusebio N."/>
            <person name="Adriana R."/>
            <person name="Vieira A."/>
            <person name="Brugerolle De Fraissinette N."/>
            <person name="Rezende De Castro R."/>
            <person name="Schneider M.P."/>
            <person name="Vasconcelos V."/>
            <person name="Leao P.N."/>
        </authorList>
    </citation>
    <scope>NUCLEOTIDE SEQUENCE</scope>
    <source>
        <strain evidence="9">LEGE 11480</strain>
    </source>
</reference>
<evidence type="ECO:0000256" key="7">
    <source>
        <dbReference type="PROSITE-ProRule" id="PRU00775"/>
    </source>
</evidence>
<dbReference type="GO" id="GO:0015979">
    <property type="term" value="P:photosynthesis"/>
    <property type="evidence" value="ECO:0007669"/>
    <property type="project" value="UniProtKB-KW"/>
</dbReference>
<name>A0A928VIG7_9CYAN</name>
<dbReference type="InterPro" id="IPR001297">
    <property type="entry name" value="PBS_linker_dom"/>
</dbReference>
<dbReference type="PANTHER" id="PTHR34011:SF6">
    <property type="entry name" value="PHYCOBILIPROTEIN APCE"/>
    <property type="match status" value="1"/>
</dbReference>
<comment type="subcellular location">
    <subcellularLocation>
        <location evidence="1">Cellular thylakoid membrane</location>
        <topology evidence="1">Peripheral membrane protein</topology>
        <orientation evidence="1">Cytoplasmic side</orientation>
    </subcellularLocation>
</comment>
<gene>
    <name evidence="9" type="ORF">IQ266_00770</name>
</gene>
<evidence type="ECO:0000256" key="1">
    <source>
        <dbReference type="ARBA" id="ARBA00004445"/>
    </source>
</evidence>
<evidence type="ECO:0000259" key="8">
    <source>
        <dbReference type="PROSITE" id="PS51445"/>
    </source>
</evidence>
<comment type="caution">
    <text evidence="9">The sequence shown here is derived from an EMBL/GenBank/DDBJ whole genome shotgun (WGS) entry which is preliminary data.</text>
</comment>
<dbReference type="Gene3D" id="1.10.3130.20">
    <property type="entry name" value="Phycobilisome linker domain"/>
    <property type="match status" value="1"/>
</dbReference>
<protein>
    <submittedName>
        <fullName evidence="9">Phycobilisome rod-core linker polypeptide</fullName>
    </submittedName>
</protein>
<keyword evidence="2" id="KW-0602">Photosynthesis</keyword>
<dbReference type="GO" id="GO:0030089">
    <property type="term" value="C:phycobilisome"/>
    <property type="evidence" value="ECO:0007669"/>
    <property type="project" value="UniProtKB-UniRule"/>
</dbReference>
<organism evidence="9 10">
    <name type="scientific">Romeriopsis navalis LEGE 11480</name>
    <dbReference type="NCBI Taxonomy" id="2777977"/>
    <lineage>
        <taxon>Bacteria</taxon>
        <taxon>Bacillati</taxon>
        <taxon>Cyanobacteriota</taxon>
        <taxon>Cyanophyceae</taxon>
        <taxon>Leptolyngbyales</taxon>
        <taxon>Leptolyngbyaceae</taxon>
        <taxon>Romeriopsis</taxon>
        <taxon>Romeriopsis navalis</taxon>
    </lineage>
</organism>
<keyword evidence="6" id="KW-0472">Membrane</keyword>
<keyword evidence="3" id="KW-0042">Antenna complex</keyword>
<dbReference type="Proteomes" id="UP000625316">
    <property type="component" value="Unassembled WGS sequence"/>
</dbReference>
<dbReference type="AlphaFoldDB" id="A0A928VIG7"/>
<dbReference type="PROSITE" id="PS51445">
    <property type="entry name" value="PBS_LINKER"/>
    <property type="match status" value="1"/>
</dbReference>
<accession>A0A928VIG7</accession>